<dbReference type="Gene3D" id="3.90.70.10">
    <property type="entry name" value="Cysteine proteinases"/>
    <property type="match status" value="1"/>
</dbReference>
<organism evidence="4 5">
    <name type="scientific">Methanospirillum stamsii</name>
    <dbReference type="NCBI Taxonomy" id="1277351"/>
    <lineage>
        <taxon>Archaea</taxon>
        <taxon>Methanobacteriati</taxon>
        <taxon>Methanobacteriota</taxon>
        <taxon>Stenosarchaea group</taxon>
        <taxon>Methanomicrobia</taxon>
        <taxon>Methanomicrobiales</taxon>
        <taxon>Methanospirillaceae</taxon>
        <taxon>Methanospirillum</taxon>
    </lineage>
</organism>
<dbReference type="Proteomes" id="UP000245934">
    <property type="component" value="Unassembled WGS sequence"/>
</dbReference>
<dbReference type="InterPro" id="IPR013128">
    <property type="entry name" value="Peptidase_C1A"/>
</dbReference>
<comment type="caution">
    <text evidence="4">The sequence shown here is derived from an EMBL/GenBank/DDBJ whole genome shotgun (WGS) entry which is preliminary data.</text>
</comment>
<accession>A0A2V2NG78</accession>
<dbReference type="SMART" id="SM00645">
    <property type="entry name" value="Pept_C1"/>
    <property type="match status" value="1"/>
</dbReference>
<dbReference type="GO" id="GO:0006508">
    <property type="term" value="P:proteolysis"/>
    <property type="evidence" value="ECO:0007669"/>
    <property type="project" value="InterPro"/>
</dbReference>
<reference evidence="4 5" key="1">
    <citation type="submission" date="2018-05" db="EMBL/GenBank/DDBJ databases">
        <title>Draft genome of Methanospirillum stamsii Pt1.</title>
        <authorList>
            <person name="Dueholm M.S."/>
            <person name="Nielsen P.H."/>
            <person name="Bakmann L.F."/>
            <person name="Otzen D.E."/>
        </authorList>
    </citation>
    <scope>NUCLEOTIDE SEQUENCE [LARGE SCALE GENOMIC DNA]</scope>
    <source>
        <strain evidence="4 5">Pt1</strain>
    </source>
</reference>
<keyword evidence="2" id="KW-0472">Membrane</keyword>
<evidence type="ECO:0000259" key="3">
    <source>
        <dbReference type="PROSITE" id="PS50093"/>
    </source>
</evidence>
<dbReference type="Pfam" id="PF00112">
    <property type="entry name" value="Peptidase_C1"/>
    <property type="match status" value="1"/>
</dbReference>
<keyword evidence="5" id="KW-1185">Reference proteome</keyword>
<evidence type="ECO:0000313" key="5">
    <source>
        <dbReference type="Proteomes" id="UP000245934"/>
    </source>
</evidence>
<dbReference type="InterPro" id="IPR013783">
    <property type="entry name" value="Ig-like_fold"/>
</dbReference>
<evidence type="ECO:0000256" key="1">
    <source>
        <dbReference type="ARBA" id="ARBA00008455"/>
    </source>
</evidence>
<dbReference type="InterPro" id="IPR038765">
    <property type="entry name" value="Papain-like_cys_pep_sf"/>
</dbReference>
<gene>
    <name evidence="4" type="ORF">DLD82_08500</name>
</gene>
<dbReference type="OrthoDB" id="103676at2157"/>
<dbReference type="PROSITE" id="PS00139">
    <property type="entry name" value="THIOL_PROTEASE_CYS"/>
    <property type="match status" value="1"/>
</dbReference>
<dbReference type="SMART" id="SM00089">
    <property type="entry name" value="PKD"/>
    <property type="match status" value="1"/>
</dbReference>
<dbReference type="InterPro" id="IPR035986">
    <property type="entry name" value="PKD_dom_sf"/>
</dbReference>
<dbReference type="PANTHER" id="PTHR12411">
    <property type="entry name" value="CYSTEINE PROTEASE FAMILY C1-RELATED"/>
    <property type="match status" value="1"/>
</dbReference>
<comment type="similarity">
    <text evidence="1">Belongs to the peptidase C1 family.</text>
</comment>
<dbReference type="InterPro" id="IPR022409">
    <property type="entry name" value="PKD/Chitinase_dom"/>
</dbReference>
<dbReference type="InterPro" id="IPR000601">
    <property type="entry name" value="PKD_dom"/>
</dbReference>
<protein>
    <recommendedName>
        <fullName evidence="3">PKD domain-containing protein</fullName>
    </recommendedName>
</protein>
<dbReference type="InterPro" id="IPR018247">
    <property type="entry name" value="EF_Hand_1_Ca_BS"/>
</dbReference>
<dbReference type="RefSeq" id="WP_109940691.1">
    <property type="nucleotide sequence ID" value="NZ_CP176366.1"/>
</dbReference>
<dbReference type="SUPFAM" id="SSF49299">
    <property type="entry name" value="PKD domain"/>
    <property type="match status" value="1"/>
</dbReference>
<keyword evidence="2" id="KW-0812">Transmembrane</keyword>
<proteinExistence type="inferred from homology"/>
<dbReference type="SUPFAM" id="SSF54001">
    <property type="entry name" value="Cysteine proteinases"/>
    <property type="match status" value="1"/>
</dbReference>
<dbReference type="PROSITE" id="PS00018">
    <property type="entry name" value="EF_HAND_1"/>
    <property type="match status" value="1"/>
</dbReference>
<dbReference type="GeneID" id="97608050"/>
<name>A0A2V2NG78_9EURY</name>
<dbReference type="CDD" id="cd02619">
    <property type="entry name" value="Peptidase_C1"/>
    <property type="match status" value="1"/>
</dbReference>
<dbReference type="GO" id="GO:0008234">
    <property type="term" value="F:cysteine-type peptidase activity"/>
    <property type="evidence" value="ECO:0007669"/>
    <property type="project" value="InterPro"/>
</dbReference>
<evidence type="ECO:0000256" key="2">
    <source>
        <dbReference type="SAM" id="Phobius"/>
    </source>
</evidence>
<evidence type="ECO:0000313" key="4">
    <source>
        <dbReference type="EMBL" id="PWR74611.1"/>
    </source>
</evidence>
<keyword evidence="2" id="KW-1133">Transmembrane helix</keyword>
<dbReference type="InterPro" id="IPR000668">
    <property type="entry name" value="Peptidase_C1A_C"/>
</dbReference>
<dbReference type="Pfam" id="PF18911">
    <property type="entry name" value="PKD_4"/>
    <property type="match status" value="1"/>
</dbReference>
<sequence>MKYNGKVLLLIGVEILLVSFLIIGQSVGDDSQLLIPYEDIAKPIPGVPIHPIMDISVKQAEEHHKKMVESPHAHTFLPASIQMIPEYKPKGSVNLLQYYAYNPEERDQGTCGNCWVWSGTASAAIQHGIKNSITDDLSVQLFNSYYQSGGTDTVGACCGGFMDVFADVYEKIGYFIPLTNKGAEYYDRNATTCKSQKQLNEIDTNFSYPIKSINYGAIDTTSSNSDAIINIKRMLDSGYPVDIAAYFTSEEYTAFNNFWSLYTEDYLFQWGGVEANRTNSGGHEMLIIGYEDDTVLPYWEILNSWGTADGNRTRGTFRMPQNIDYVNSYVNIGGERYAQFTFDVVDVEFENYSPVPTQTPDPSVPLTASFSLDKSSGVIPLFVNFTSSSTGAPEHWNWDFGDNSYSTLKNPRHLYMVPGNYNVTLSVTRGGLTSVTMPVTIHVKPPYQPVKAFPDEKGGSYPVPTDDDDDGLFEDINGNGWLEYGDPKLLFEQISYAINSEPVTQFDFDGSGFIGYGDVVKLYQMV</sequence>
<dbReference type="PROSITE" id="PS50093">
    <property type="entry name" value="PKD"/>
    <property type="match status" value="1"/>
</dbReference>
<dbReference type="CDD" id="cd00146">
    <property type="entry name" value="PKD"/>
    <property type="match status" value="1"/>
</dbReference>
<dbReference type="EMBL" id="QGMZ01000016">
    <property type="protein sequence ID" value="PWR74611.1"/>
    <property type="molecule type" value="Genomic_DNA"/>
</dbReference>
<dbReference type="InterPro" id="IPR000169">
    <property type="entry name" value="Pept_cys_AS"/>
</dbReference>
<dbReference type="Gene3D" id="2.60.40.10">
    <property type="entry name" value="Immunoglobulins"/>
    <property type="match status" value="1"/>
</dbReference>
<dbReference type="AlphaFoldDB" id="A0A2V2NG78"/>
<feature type="transmembrane region" description="Helical" evidence="2">
    <location>
        <begin position="7"/>
        <end position="27"/>
    </location>
</feature>
<feature type="domain" description="PKD" evidence="3">
    <location>
        <begin position="366"/>
        <end position="443"/>
    </location>
</feature>